<dbReference type="AlphaFoldDB" id="A0A3M7TFL1"/>
<protein>
    <submittedName>
        <fullName evidence="1">Uncharacterized protein</fullName>
    </submittedName>
</protein>
<comment type="caution">
    <text evidence="1">The sequence shown here is derived from an EMBL/GenBank/DDBJ whole genome shotgun (WGS) entry which is preliminary data.</text>
</comment>
<evidence type="ECO:0000313" key="2">
    <source>
        <dbReference type="Proteomes" id="UP000278775"/>
    </source>
</evidence>
<reference evidence="1 2" key="1">
    <citation type="submission" date="2018-08" db="EMBL/GenBank/DDBJ databases">
        <title>Chryseobacterium nematophagum: a novel matrix digesting pathogen of nematodes.</title>
        <authorList>
            <person name="Page A."/>
            <person name="Roberts M."/>
            <person name="Felix M.-A."/>
            <person name="Weir W."/>
        </authorList>
    </citation>
    <scope>NUCLEOTIDE SEQUENCE [LARGE SCALE GENOMIC DNA]</scope>
    <source>
        <strain evidence="1 2">JUb129</strain>
    </source>
</reference>
<dbReference type="Proteomes" id="UP000278775">
    <property type="component" value="Unassembled WGS sequence"/>
</dbReference>
<name>A0A3M7TFL1_9FLAO</name>
<dbReference type="EMBL" id="QWIU01000002">
    <property type="protein sequence ID" value="RNA61000.1"/>
    <property type="molecule type" value="Genomic_DNA"/>
</dbReference>
<evidence type="ECO:0000313" key="1">
    <source>
        <dbReference type="EMBL" id="RNA61000.1"/>
    </source>
</evidence>
<accession>A0A3M7TFL1</accession>
<organism evidence="1 2">
    <name type="scientific">Chryseobacterium nematophagum</name>
    <dbReference type="NCBI Taxonomy" id="2305228"/>
    <lineage>
        <taxon>Bacteria</taxon>
        <taxon>Pseudomonadati</taxon>
        <taxon>Bacteroidota</taxon>
        <taxon>Flavobacteriia</taxon>
        <taxon>Flavobacteriales</taxon>
        <taxon>Weeksellaceae</taxon>
        <taxon>Chryseobacterium group</taxon>
        <taxon>Chryseobacterium</taxon>
    </lineage>
</organism>
<proteinExistence type="predicted"/>
<sequence length="91" mass="10938">MVESQEIKDQYLSLLNRVENEVTLNPLISSYYDYLNTFREAFTNESNVLHKEHLKEFLIGANRYSDEFSFSEKNDQHIRMNINTLYEILNR</sequence>
<gene>
    <name evidence="1" type="ORF">D1631_03150</name>
</gene>
<dbReference type="RefSeq" id="WP_122635180.1">
    <property type="nucleotide sequence ID" value="NZ_QWIU01000002.1"/>
</dbReference>
<dbReference type="OrthoDB" id="711546at2"/>